<dbReference type="InterPro" id="IPR039422">
    <property type="entry name" value="MarR/SlyA-like"/>
</dbReference>
<dbReference type="GeneID" id="91428418"/>
<evidence type="ECO:0000256" key="3">
    <source>
        <dbReference type="ARBA" id="ARBA00023163"/>
    </source>
</evidence>
<dbReference type="Proteomes" id="UP000053271">
    <property type="component" value="Unassembled WGS sequence"/>
</dbReference>
<dbReference type="GO" id="GO:0003700">
    <property type="term" value="F:DNA-binding transcription factor activity"/>
    <property type="evidence" value="ECO:0007669"/>
    <property type="project" value="InterPro"/>
</dbReference>
<sequence>MAGEARYEELMRQFSAFGAVKRELGRILPSDCPSGSTAVLTLLSRHGDMRMSKLAELLVVDMSVTSRHVAHLAERGWIERSPDPADKRSRIVRLTPAGWSQIDELSRRTTRLLEERLRDWSDDEVDQLTRLMQRLRSSFDDCRTTAHRPPQPPAEPPAPPPAPPALDQTTRTPANT</sequence>
<dbReference type="PANTHER" id="PTHR33164">
    <property type="entry name" value="TRANSCRIPTIONAL REGULATOR, MARR FAMILY"/>
    <property type="match status" value="1"/>
</dbReference>
<dbReference type="PROSITE" id="PS50995">
    <property type="entry name" value="HTH_MARR_2"/>
    <property type="match status" value="1"/>
</dbReference>
<dbReference type="SMART" id="SM00347">
    <property type="entry name" value="HTH_MARR"/>
    <property type="match status" value="1"/>
</dbReference>
<protein>
    <submittedName>
        <fullName evidence="6">MarR family transcriptional regulator</fullName>
    </submittedName>
</protein>
<keyword evidence="7" id="KW-1185">Reference proteome</keyword>
<dbReference type="PROSITE" id="PS01117">
    <property type="entry name" value="HTH_MARR_1"/>
    <property type="match status" value="1"/>
</dbReference>
<feature type="domain" description="HTH marR-type" evidence="5">
    <location>
        <begin position="7"/>
        <end position="137"/>
    </location>
</feature>
<dbReference type="RefSeq" id="WP_067239496.1">
    <property type="nucleotide sequence ID" value="NZ_JBFADE010000002.1"/>
</dbReference>
<dbReference type="Gene3D" id="1.10.10.10">
    <property type="entry name" value="Winged helix-like DNA-binding domain superfamily/Winged helix DNA-binding domain"/>
    <property type="match status" value="1"/>
</dbReference>
<dbReference type="GO" id="GO:0006950">
    <property type="term" value="P:response to stress"/>
    <property type="evidence" value="ECO:0007669"/>
    <property type="project" value="TreeGrafter"/>
</dbReference>
<feature type="compositionally biased region" description="Polar residues" evidence="4">
    <location>
        <begin position="167"/>
        <end position="176"/>
    </location>
</feature>
<dbReference type="PRINTS" id="PR00598">
    <property type="entry name" value="HTHMARR"/>
</dbReference>
<dbReference type="InterPro" id="IPR036388">
    <property type="entry name" value="WH-like_DNA-bd_sf"/>
</dbReference>
<keyword evidence="1" id="KW-0805">Transcription regulation</keyword>
<evidence type="ECO:0000313" key="7">
    <source>
        <dbReference type="Proteomes" id="UP000053271"/>
    </source>
</evidence>
<dbReference type="STRING" id="68231.AQJ30_27980"/>
<dbReference type="InterPro" id="IPR036390">
    <property type="entry name" value="WH_DNA-bd_sf"/>
</dbReference>
<accession>A0A101QRU3</accession>
<evidence type="ECO:0000256" key="1">
    <source>
        <dbReference type="ARBA" id="ARBA00023015"/>
    </source>
</evidence>
<feature type="compositionally biased region" description="Pro residues" evidence="4">
    <location>
        <begin position="149"/>
        <end position="164"/>
    </location>
</feature>
<dbReference type="AlphaFoldDB" id="A0A101QRU3"/>
<organism evidence="6 7">
    <name type="scientific">Streptomyces longwoodensis</name>
    <dbReference type="NCBI Taxonomy" id="68231"/>
    <lineage>
        <taxon>Bacteria</taxon>
        <taxon>Bacillati</taxon>
        <taxon>Actinomycetota</taxon>
        <taxon>Actinomycetes</taxon>
        <taxon>Kitasatosporales</taxon>
        <taxon>Streptomycetaceae</taxon>
        <taxon>Streptomyces</taxon>
    </lineage>
</organism>
<gene>
    <name evidence="6" type="ORF">AQJ30_27980</name>
</gene>
<dbReference type="PANTHER" id="PTHR33164:SF57">
    <property type="entry name" value="MARR-FAMILY TRANSCRIPTIONAL REGULATOR"/>
    <property type="match status" value="1"/>
</dbReference>
<dbReference type="EMBL" id="LMWS01000035">
    <property type="protein sequence ID" value="KUN34895.1"/>
    <property type="molecule type" value="Genomic_DNA"/>
</dbReference>
<dbReference type="SUPFAM" id="SSF46785">
    <property type="entry name" value="Winged helix' DNA-binding domain"/>
    <property type="match status" value="1"/>
</dbReference>
<dbReference type="InterPro" id="IPR000835">
    <property type="entry name" value="HTH_MarR-typ"/>
</dbReference>
<dbReference type="GO" id="GO:0003677">
    <property type="term" value="F:DNA binding"/>
    <property type="evidence" value="ECO:0007669"/>
    <property type="project" value="UniProtKB-KW"/>
</dbReference>
<keyword evidence="2" id="KW-0238">DNA-binding</keyword>
<feature type="region of interest" description="Disordered" evidence="4">
    <location>
        <begin position="137"/>
        <end position="176"/>
    </location>
</feature>
<comment type="caution">
    <text evidence="6">The sequence shown here is derived from an EMBL/GenBank/DDBJ whole genome shotgun (WGS) entry which is preliminary data.</text>
</comment>
<dbReference type="InterPro" id="IPR023187">
    <property type="entry name" value="Tscrpt_reg_MarR-type_CS"/>
</dbReference>
<proteinExistence type="predicted"/>
<keyword evidence="3" id="KW-0804">Transcription</keyword>
<evidence type="ECO:0000313" key="6">
    <source>
        <dbReference type="EMBL" id="KUN34895.1"/>
    </source>
</evidence>
<reference evidence="6 7" key="1">
    <citation type="submission" date="2015-10" db="EMBL/GenBank/DDBJ databases">
        <title>Draft genome sequence of Streptomyces longwoodensis DSM 41677, type strain for the species Streptomyces longwoodensis.</title>
        <authorList>
            <person name="Ruckert C."/>
            <person name="Winkler A."/>
            <person name="Kalinowski J."/>
            <person name="Kampfer P."/>
            <person name="Glaeser S."/>
        </authorList>
    </citation>
    <scope>NUCLEOTIDE SEQUENCE [LARGE SCALE GENOMIC DNA]</scope>
    <source>
        <strain evidence="6 7">DSM 41677</strain>
    </source>
</reference>
<evidence type="ECO:0000259" key="5">
    <source>
        <dbReference type="PROSITE" id="PS50995"/>
    </source>
</evidence>
<evidence type="ECO:0000256" key="4">
    <source>
        <dbReference type="SAM" id="MobiDB-lite"/>
    </source>
</evidence>
<dbReference type="Pfam" id="PF01047">
    <property type="entry name" value="MarR"/>
    <property type="match status" value="1"/>
</dbReference>
<name>A0A101QRU3_9ACTN</name>
<evidence type="ECO:0000256" key="2">
    <source>
        <dbReference type="ARBA" id="ARBA00023125"/>
    </source>
</evidence>